<dbReference type="PRINTS" id="PR00335">
    <property type="entry name" value="KUPTAKETRKA"/>
</dbReference>
<dbReference type="PROSITE" id="PS51202">
    <property type="entry name" value="RCK_C"/>
    <property type="match status" value="2"/>
</dbReference>
<feature type="domain" description="RCK N-terminal" evidence="7">
    <location>
        <begin position="1"/>
        <end position="122"/>
    </location>
</feature>
<dbReference type="InterPro" id="IPR036291">
    <property type="entry name" value="NAD(P)-bd_dom_sf"/>
</dbReference>
<reference evidence="9 10" key="1">
    <citation type="submission" date="2014-08" db="EMBL/GenBank/DDBJ databases">
        <title>Porphyromonas canoris strain:OH2762 Genome sequencing.</title>
        <authorList>
            <person name="Wallis C."/>
            <person name="Deusch O."/>
            <person name="O'Flynn C."/>
            <person name="Davis I."/>
            <person name="Jospin G."/>
            <person name="Darling A.E."/>
            <person name="Coil D.A."/>
            <person name="Alexiev A."/>
            <person name="Horsfall A."/>
            <person name="Kirkwood N."/>
            <person name="Harris S."/>
            <person name="Eisen J.A."/>
        </authorList>
    </citation>
    <scope>NUCLEOTIDE SEQUENCE [LARGE SCALE GENOMIC DNA]</scope>
    <source>
        <strain evidence="10">COT-108 OH2762</strain>
    </source>
</reference>
<dbReference type="Gene3D" id="3.30.70.1450">
    <property type="entry name" value="Regulator of K+ conductance, C-terminal domain"/>
    <property type="match status" value="2"/>
</dbReference>
<comment type="caution">
    <text evidence="9">The sequence shown here is derived from an EMBL/GenBank/DDBJ whole genome shotgun (WGS) entry which is preliminary data.</text>
</comment>
<dbReference type="PANTHER" id="PTHR43833">
    <property type="entry name" value="POTASSIUM CHANNEL PROTEIN 2-RELATED-RELATED"/>
    <property type="match status" value="1"/>
</dbReference>
<evidence type="ECO:0000313" key="9">
    <source>
        <dbReference type="EMBL" id="KGN93360.1"/>
    </source>
</evidence>
<gene>
    <name evidence="9" type="ORF">HQ43_01580</name>
</gene>
<accession>A0ABR4XN42</accession>
<dbReference type="InterPro" id="IPR003148">
    <property type="entry name" value="RCK_N"/>
</dbReference>
<feature type="domain" description="RCK N-terminal" evidence="7">
    <location>
        <begin position="229"/>
        <end position="346"/>
    </location>
</feature>
<evidence type="ECO:0000256" key="1">
    <source>
        <dbReference type="ARBA" id="ARBA00017378"/>
    </source>
</evidence>
<name>A0ABR4XN42_9PORP</name>
<keyword evidence="4" id="KW-0630">Potassium</keyword>
<keyword evidence="5" id="KW-0520">NAD</keyword>
<feature type="domain" description="RCK C-terminal" evidence="8">
    <location>
        <begin position="142"/>
        <end position="224"/>
    </location>
</feature>
<dbReference type="Pfam" id="PF02080">
    <property type="entry name" value="TrkA_C"/>
    <property type="match status" value="2"/>
</dbReference>
<dbReference type="SUPFAM" id="SSF116726">
    <property type="entry name" value="TrkA C-terminal domain-like"/>
    <property type="match status" value="2"/>
</dbReference>
<dbReference type="EMBL" id="JQZV01000003">
    <property type="protein sequence ID" value="KGN93360.1"/>
    <property type="molecule type" value="Genomic_DNA"/>
</dbReference>
<evidence type="ECO:0000256" key="2">
    <source>
        <dbReference type="ARBA" id="ARBA00022448"/>
    </source>
</evidence>
<dbReference type="NCBIfam" id="NF007038">
    <property type="entry name" value="PRK09496.2-6"/>
    <property type="match status" value="1"/>
</dbReference>
<dbReference type="SUPFAM" id="SSF51735">
    <property type="entry name" value="NAD(P)-binding Rossmann-fold domains"/>
    <property type="match status" value="2"/>
</dbReference>
<proteinExistence type="predicted"/>
<keyword evidence="2" id="KW-0813">Transport</keyword>
<keyword evidence="10" id="KW-1185">Reference proteome</keyword>
<dbReference type="Proteomes" id="UP000030101">
    <property type="component" value="Unassembled WGS sequence"/>
</dbReference>
<evidence type="ECO:0000256" key="3">
    <source>
        <dbReference type="ARBA" id="ARBA00022538"/>
    </source>
</evidence>
<feature type="domain" description="RCK C-terminal" evidence="8">
    <location>
        <begin position="366"/>
        <end position="446"/>
    </location>
</feature>
<keyword evidence="3" id="KW-0633">Potassium transport</keyword>
<dbReference type="NCBIfam" id="NF007039">
    <property type="entry name" value="PRK09496.3-2"/>
    <property type="match status" value="1"/>
</dbReference>
<evidence type="ECO:0000256" key="5">
    <source>
        <dbReference type="ARBA" id="ARBA00023027"/>
    </source>
</evidence>
<dbReference type="InterPro" id="IPR006037">
    <property type="entry name" value="RCK_C"/>
</dbReference>
<evidence type="ECO:0000259" key="8">
    <source>
        <dbReference type="PROSITE" id="PS51202"/>
    </source>
</evidence>
<dbReference type="RefSeq" id="WP_036788791.1">
    <property type="nucleotide sequence ID" value="NZ_JQZV01000003.1"/>
</dbReference>
<dbReference type="InterPro" id="IPR050721">
    <property type="entry name" value="Trk_Ktr_HKT_K-transport"/>
</dbReference>
<dbReference type="Pfam" id="PF02254">
    <property type="entry name" value="TrkA_N"/>
    <property type="match status" value="2"/>
</dbReference>
<sequence>MKIFITGAGEVGSHLATLLSREDHDITIMDSDASRLEFAYDNSLEVLPIQGSPTSLADLRNAGIAGSDLFISVTPEESTNITAAILAHNLGAKKTMARINNQEYLEDPNAAFFKNLGVDYMVYPELLAAQEIVDGVRLPWTRQYWSLSEGRVQLLAVKMMPGAPLSGMYLSELASTEKYFHVVAIKRKQETIIPRGNSKIEDGDIIFVTCEKDNLDKVRIFCGKERSEVRKIIMMGGSRIAIKAVELLPSNIKAKIIDTDYEKCKQMAKRVPSNTMIIHGDGRDPQLLQAEGIEDAQCFAALTGNSETNLLATLAAKRMGVYRSIARIENIDYLSIAEQMEIGILINKKLIAVGSIYRHLLNVDVNNVKCLAIANADVVELVAKPGSKITSKQIKDLKLPNEISLGALIRDGKMQLVEGSTVIQPNDVVLAFCLGHSLIKLRHFFS</sequence>
<evidence type="ECO:0000259" key="7">
    <source>
        <dbReference type="PROSITE" id="PS51201"/>
    </source>
</evidence>
<evidence type="ECO:0000256" key="6">
    <source>
        <dbReference type="ARBA" id="ARBA00023065"/>
    </source>
</evidence>
<protein>
    <recommendedName>
        <fullName evidence="1">Trk system potassium uptake protein TrkA</fullName>
    </recommendedName>
</protein>
<keyword evidence="6" id="KW-0406">Ion transport</keyword>
<dbReference type="PROSITE" id="PS51201">
    <property type="entry name" value="RCK_N"/>
    <property type="match status" value="2"/>
</dbReference>
<dbReference type="InterPro" id="IPR036721">
    <property type="entry name" value="RCK_C_sf"/>
</dbReference>
<dbReference type="PANTHER" id="PTHR43833:SF5">
    <property type="entry name" value="TRK SYSTEM POTASSIUM UPTAKE PROTEIN TRKA"/>
    <property type="match status" value="1"/>
</dbReference>
<evidence type="ECO:0000256" key="4">
    <source>
        <dbReference type="ARBA" id="ARBA00022958"/>
    </source>
</evidence>
<organism evidence="9 10">
    <name type="scientific">Porphyromonas canoris</name>
    <dbReference type="NCBI Taxonomy" id="36875"/>
    <lineage>
        <taxon>Bacteria</taxon>
        <taxon>Pseudomonadati</taxon>
        <taxon>Bacteroidota</taxon>
        <taxon>Bacteroidia</taxon>
        <taxon>Bacteroidales</taxon>
        <taxon>Porphyromonadaceae</taxon>
        <taxon>Porphyromonas</taxon>
    </lineage>
</organism>
<dbReference type="Gene3D" id="3.40.50.720">
    <property type="entry name" value="NAD(P)-binding Rossmann-like Domain"/>
    <property type="match status" value="2"/>
</dbReference>
<dbReference type="InterPro" id="IPR006036">
    <property type="entry name" value="K_uptake_TrkA"/>
</dbReference>
<evidence type="ECO:0000313" key="10">
    <source>
        <dbReference type="Proteomes" id="UP000030101"/>
    </source>
</evidence>